<dbReference type="Gene3D" id="3.40.1090.10">
    <property type="entry name" value="Cytosolic phospholipase A2 catalytic domain"/>
    <property type="match status" value="1"/>
</dbReference>
<evidence type="ECO:0000259" key="2">
    <source>
        <dbReference type="Pfam" id="PF01734"/>
    </source>
</evidence>
<name>X0UME4_9ZZZZ</name>
<accession>X0UME4</accession>
<keyword evidence="1" id="KW-0443">Lipid metabolism</keyword>
<dbReference type="AlphaFoldDB" id="X0UME4"/>
<dbReference type="Pfam" id="PF01734">
    <property type="entry name" value="Patatin"/>
    <property type="match status" value="1"/>
</dbReference>
<protein>
    <recommendedName>
        <fullName evidence="2">PNPLA domain-containing protein</fullName>
    </recommendedName>
</protein>
<dbReference type="EMBL" id="BARS01010093">
    <property type="protein sequence ID" value="GAF89680.1"/>
    <property type="molecule type" value="Genomic_DNA"/>
</dbReference>
<dbReference type="GO" id="GO:0006629">
    <property type="term" value="P:lipid metabolic process"/>
    <property type="evidence" value="ECO:0007669"/>
    <property type="project" value="UniProtKB-KW"/>
</dbReference>
<reference evidence="3" key="1">
    <citation type="journal article" date="2014" name="Front. Microbiol.">
        <title>High frequency of phylogenetically diverse reductive dehalogenase-homologous genes in deep subseafloor sedimentary metagenomes.</title>
        <authorList>
            <person name="Kawai M."/>
            <person name="Futagami T."/>
            <person name="Toyoda A."/>
            <person name="Takaki Y."/>
            <person name="Nishi S."/>
            <person name="Hori S."/>
            <person name="Arai W."/>
            <person name="Tsubouchi T."/>
            <person name="Morono Y."/>
            <person name="Uchiyama I."/>
            <person name="Ito T."/>
            <person name="Fujiyama A."/>
            <person name="Inagaki F."/>
            <person name="Takami H."/>
        </authorList>
    </citation>
    <scope>NUCLEOTIDE SEQUENCE</scope>
    <source>
        <strain evidence="3">Expedition CK06-06</strain>
    </source>
</reference>
<proteinExistence type="predicted"/>
<dbReference type="InterPro" id="IPR002641">
    <property type="entry name" value="PNPLA_dom"/>
</dbReference>
<comment type="caution">
    <text evidence="3">The sequence shown here is derived from an EMBL/GenBank/DDBJ whole genome shotgun (WGS) entry which is preliminary data.</text>
</comment>
<feature type="domain" description="PNPLA" evidence="2">
    <location>
        <begin position="4"/>
        <end position="73"/>
    </location>
</feature>
<feature type="non-terminal residue" evidence="3">
    <location>
        <position position="139"/>
    </location>
</feature>
<organism evidence="3">
    <name type="scientific">marine sediment metagenome</name>
    <dbReference type="NCBI Taxonomy" id="412755"/>
    <lineage>
        <taxon>unclassified sequences</taxon>
        <taxon>metagenomes</taxon>
        <taxon>ecological metagenomes</taxon>
    </lineage>
</organism>
<gene>
    <name evidence="3" type="ORF">S01H1_18816</name>
</gene>
<evidence type="ECO:0000313" key="3">
    <source>
        <dbReference type="EMBL" id="GAF89680.1"/>
    </source>
</evidence>
<dbReference type="SUPFAM" id="SSF52151">
    <property type="entry name" value="FabD/lysophospholipase-like"/>
    <property type="match status" value="1"/>
</dbReference>
<sequence length="139" mass="14805">MVALVLAGGAVSGGAFKVGGLKALNDFLVGRKITELDMYLGISAGALLSASLAAGITPDEMIKVLDGTSTRFEQLRPVDFYNPNIREFATRPAKFAYDVATFLPSIGVDFVRALPELPAALGPAARKFVRHPSYTQFEA</sequence>
<dbReference type="InterPro" id="IPR016035">
    <property type="entry name" value="Acyl_Trfase/lysoPLipase"/>
</dbReference>
<evidence type="ECO:0000256" key="1">
    <source>
        <dbReference type="ARBA" id="ARBA00023098"/>
    </source>
</evidence>